<evidence type="ECO:0000256" key="1">
    <source>
        <dbReference type="SAM" id="Phobius"/>
    </source>
</evidence>
<keyword evidence="1" id="KW-0812">Transmembrane</keyword>
<sequence length="479" mass="52629">MRIGRRRGALGLTCVPLLAYLRPTPRLPLLHSSLRLAFYRLSVGLTFVPLLASVGLALLVAATVLPGRVDAQAPVALTYYYPVGASGPLNKLMTEMVNDFNSTHPGIRVEPVFAGNYVQTMAKAMTAVLGGTPPDVAVLDTPELFSLLDRDAVIPLDDFIAQSGGKTWLDDFYQALLLNAQTGGHVYSIPWQRSTPIFYYNRDMFSKAGLDPSRAPKNWTELVEYAQKLTIRDAGGAVTQWGVEAPVADTSPWVFQGFLIEAGAPFFDPNGKWVRFNSPEAVHALQFILDLQNKYQVHPPGPTGAAFWSQVPQDFIQEKVAMIYSTTGNMTFIRTNAKFDWNAGFMPADKQYGAPTGGGSFYIFNRTSAARQAAAWTFIHWMTEPQQAARWSIGTGYVPIRKTELSAPAFKDYLRQVPQALTATLQLRVAGEQMTIHDVDEIGLLLVTAIQAAQTGRLTPQAALDQAQRNATAILARYQ</sequence>
<dbReference type="Pfam" id="PF13416">
    <property type="entry name" value="SBP_bac_8"/>
    <property type="match status" value="1"/>
</dbReference>
<dbReference type="CDD" id="cd14748">
    <property type="entry name" value="PBP2_UgpB"/>
    <property type="match status" value="1"/>
</dbReference>
<accession>A0A537JW38</accession>
<dbReference type="Proteomes" id="UP000318509">
    <property type="component" value="Unassembled WGS sequence"/>
</dbReference>
<dbReference type="AlphaFoldDB" id="A0A537JW38"/>
<feature type="transmembrane region" description="Helical" evidence="1">
    <location>
        <begin position="43"/>
        <end position="65"/>
    </location>
</feature>
<protein>
    <submittedName>
        <fullName evidence="2">ABC transporter substrate-binding protein</fullName>
    </submittedName>
</protein>
<name>A0A537JW38_9BACT</name>
<gene>
    <name evidence="2" type="ORF">E6H00_14640</name>
</gene>
<evidence type="ECO:0000313" key="2">
    <source>
        <dbReference type="EMBL" id="TMI87761.1"/>
    </source>
</evidence>
<dbReference type="InterPro" id="IPR006059">
    <property type="entry name" value="SBP"/>
</dbReference>
<comment type="caution">
    <text evidence="2">The sequence shown here is derived from an EMBL/GenBank/DDBJ whole genome shotgun (WGS) entry which is preliminary data.</text>
</comment>
<keyword evidence="1" id="KW-1133">Transmembrane helix</keyword>
<dbReference type="PANTHER" id="PTHR43649">
    <property type="entry name" value="ARABINOSE-BINDING PROTEIN-RELATED"/>
    <property type="match status" value="1"/>
</dbReference>
<dbReference type="InterPro" id="IPR050490">
    <property type="entry name" value="Bact_solute-bd_prot1"/>
</dbReference>
<evidence type="ECO:0000313" key="3">
    <source>
        <dbReference type="Proteomes" id="UP000318509"/>
    </source>
</evidence>
<proteinExistence type="predicted"/>
<reference evidence="2 3" key="1">
    <citation type="journal article" date="2019" name="Nat. Microbiol.">
        <title>Mediterranean grassland soil C-N compound turnover is dependent on rainfall and depth, and is mediated by genomically divergent microorganisms.</title>
        <authorList>
            <person name="Diamond S."/>
            <person name="Andeer P.F."/>
            <person name="Li Z."/>
            <person name="Crits-Christoph A."/>
            <person name="Burstein D."/>
            <person name="Anantharaman K."/>
            <person name="Lane K.R."/>
            <person name="Thomas B.C."/>
            <person name="Pan C."/>
            <person name="Northen T.R."/>
            <person name="Banfield J.F."/>
        </authorList>
    </citation>
    <scope>NUCLEOTIDE SEQUENCE [LARGE SCALE GENOMIC DNA]</scope>
    <source>
        <strain evidence="2">NP_3</strain>
    </source>
</reference>
<dbReference type="PANTHER" id="PTHR43649:SF30">
    <property type="entry name" value="ABC TRANSPORTER SUBSTRATE-BINDING PROTEIN"/>
    <property type="match status" value="1"/>
</dbReference>
<dbReference type="Gene3D" id="3.40.190.10">
    <property type="entry name" value="Periplasmic binding protein-like II"/>
    <property type="match status" value="2"/>
</dbReference>
<keyword evidence="1" id="KW-0472">Membrane</keyword>
<organism evidence="2 3">
    <name type="scientific">Candidatus Segetimicrobium genomatis</name>
    <dbReference type="NCBI Taxonomy" id="2569760"/>
    <lineage>
        <taxon>Bacteria</taxon>
        <taxon>Bacillati</taxon>
        <taxon>Candidatus Sysuimicrobiota</taxon>
        <taxon>Candidatus Sysuimicrobiia</taxon>
        <taxon>Candidatus Sysuimicrobiales</taxon>
        <taxon>Candidatus Segetimicrobiaceae</taxon>
        <taxon>Candidatus Segetimicrobium</taxon>
    </lineage>
</organism>
<dbReference type="EMBL" id="VBAK01000151">
    <property type="protein sequence ID" value="TMI87761.1"/>
    <property type="molecule type" value="Genomic_DNA"/>
</dbReference>
<dbReference type="SUPFAM" id="SSF53850">
    <property type="entry name" value="Periplasmic binding protein-like II"/>
    <property type="match status" value="1"/>
</dbReference>